<accession>A0ABY4C4M7</accession>
<keyword evidence="2" id="KW-0969">Cilium</keyword>
<keyword evidence="2" id="KW-0966">Cell projection</keyword>
<organism evidence="2 3">
    <name type="scientific">Bdellovibrio reynosensis</name>
    <dbReference type="NCBI Taxonomy" id="2835041"/>
    <lineage>
        <taxon>Bacteria</taxon>
        <taxon>Pseudomonadati</taxon>
        <taxon>Bdellovibrionota</taxon>
        <taxon>Bdellovibrionia</taxon>
        <taxon>Bdellovibrionales</taxon>
        <taxon>Pseudobdellovibrionaceae</taxon>
        <taxon>Bdellovibrio</taxon>
    </lineage>
</organism>
<sequence>MRIADKMAFNQVNQNLAKNRSDMADLQNQAATQKRINKPSDDPLASARVLAARTEERGNSQFIKNINNAKSFLEFTDQSLGELSDMLVRAKELAVQAASDASGNSESRMVTASEIGQIFNQSVAVGNRKLGERYVFSGYKTQTPAFTPTGEYQGDDGDMKIQTQKDSFIAMNVAGNKVFLGRGLSEDGIVRQTQVTPTNVDDLKNFQNHEKERVEINKEIEANFIQTRGPASVSGRRNDLSDQKDPVTGGTGVNIFTTLKDLEISLRTNDKEGIQASLDTLDDAISQVVLARSEVGSRIMAVNSTMDSLQKAVVDNKVTASQLEDADVFQVISDINKTDSTLKATLETSGKMIQPSLLDFLR</sequence>
<reference evidence="2" key="1">
    <citation type="submission" date="2022-03" db="EMBL/GenBank/DDBJ databases">
        <title>Genome Identification and Characterization of new species Bdellovibrio reynosense LBG001 sp. nov. from a Mexico soil sample.</title>
        <authorList>
            <person name="Camilli A."/>
            <person name="Ajao Y."/>
            <person name="Guo X."/>
        </authorList>
    </citation>
    <scope>NUCLEOTIDE SEQUENCE</scope>
    <source>
        <strain evidence="2">LBG001</strain>
    </source>
</reference>
<protein>
    <submittedName>
        <fullName evidence="2">Flagellar hook-associated protein FlgL</fullName>
    </submittedName>
</protein>
<dbReference type="PANTHER" id="PTHR42792:SF1">
    <property type="entry name" value="FLAGELLAR HOOK-ASSOCIATED PROTEIN 3"/>
    <property type="match status" value="1"/>
</dbReference>
<dbReference type="SUPFAM" id="SSF64518">
    <property type="entry name" value="Phase 1 flagellin"/>
    <property type="match status" value="1"/>
</dbReference>
<dbReference type="RefSeq" id="WP_243535373.1">
    <property type="nucleotide sequence ID" value="NZ_CP093442.1"/>
</dbReference>
<gene>
    <name evidence="2" type="primary">flgL</name>
    <name evidence="2" type="ORF">MNR06_09410</name>
</gene>
<evidence type="ECO:0000259" key="1">
    <source>
        <dbReference type="Pfam" id="PF00669"/>
    </source>
</evidence>
<proteinExistence type="predicted"/>
<dbReference type="Proteomes" id="UP000830116">
    <property type="component" value="Chromosome"/>
</dbReference>
<dbReference type="InterPro" id="IPR001029">
    <property type="entry name" value="Flagellin_N"/>
</dbReference>
<keyword evidence="3" id="KW-1185">Reference proteome</keyword>
<dbReference type="InterPro" id="IPR001492">
    <property type="entry name" value="Flagellin"/>
</dbReference>
<dbReference type="NCBIfam" id="TIGR02550">
    <property type="entry name" value="flagell_flgL"/>
    <property type="match status" value="1"/>
</dbReference>
<feature type="domain" description="Flagellin N-terminal" evidence="1">
    <location>
        <begin position="6"/>
        <end position="138"/>
    </location>
</feature>
<dbReference type="PANTHER" id="PTHR42792">
    <property type="entry name" value="FLAGELLIN"/>
    <property type="match status" value="1"/>
</dbReference>
<dbReference type="Pfam" id="PF00669">
    <property type="entry name" value="Flagellin_N"/>
    <property type="match status" value="1"/>
</dbReference>
<dbReference type="EMBL" id="CP093442">
    <property type="protein sequence ID" value="UOE99914.1"/>
    <property type="molecule type" value="Genomic_DNA"/>
</dbReference>
<name>A0ABY4C4M7_9BACT</name>
<keyword evidence="2" id="KW-0282">Flagellum</keyword>
<evidence type="ECO:0000313" key="2">
    <source>
        <dbReference type="EMBL" id="UOE99914.1"/>
    </source>
</evidence>
<evidence type="ECO:0000313" key="3">
    <source>
        <dbReference type="Proteomes" id="UP000830116"/>
    </source>
</evidence>
<dbReference type="Gene3D" id="1.20.1330.10">
    <property type="entry name" value="f41 fragment of flagellin, N-terminal domain"/>
    <property type="match status" value="1"/>
</dbReference>
<dbReference type="InterPro" id="IPR013384">
    <property type="entry name" value="Flagell_FlgL"/>
</dbReference>